<sequence length="134" mass="15058">MNLFEHHISTKNAQQMTKVTNMVREDVARSGVKDGIIVVYSPHTTAGFTINENADPDVVHDMLAGFEEVFPLEAPFYRHAEGNSHAHMKTAVTGASQTLILNDGEILLGIWQDLYFCEYDGPRNRTFFVKIMEG</sequence>
<dbReference type="Pfam" id="PF01894">
    <property type="entry name" value="YjbQ"/>
    <property type="match status" value="1"/>
</dbReference>
<dbReference type="PANTHER" id="PTHR30615:SF8">
    <property type="entry name" value="UPF0047 PROTEIN C4A8.02C"/>
    <property type="match status" value="1"/>
</dbReference>
<evidence type="ECO:0000313" key="3">
    <source>
        <dbReference type="Proteomes" id="UP000095544"/>
    </source>
</evidence>
<name>A0A174KLB5_9FIRM</name>
<protein>
    <submittedName>
        <fullName evidence="2">Uncharacterized conserved protein</fullName>
    </submittedName>
</protein>
<dbReference type="Proteomes" id="UP000095544">
    <property type="component" value="Unassembled WGS sequence"/>
</dbReference>
<evidence type="ECO:0000313" key="2">
    <source>
        <dbReference type="EMBL" id="CUP10385.1"/>
    </source>
</evidence>
<evidence type="ECO:0000256" key="1">
    <source>
        <dbReference type="ARBA" id="ARBA00005534"/>
    </source>
</evidence>
<dbReference type="NCBIfam" id="TIGR00149">
    <property type="entry name" value="TIGR00149_YjbQ"/>
    <property type="match status" value="1"/>
</dbReference>
<dbReference type="InterPro" id="IPR001602">
    <property type="entry name" value="UPF0047_YjbQ-like"/>
</dbReference>
<organism evidence="2 3">
    <name type="scientific">Faecalicatena contorta</name>
    <dbReference type="NCBI Taxonomy" id="39482"/>
    <lineage>
        <taxon>Bacteria</taxon>
        <taxon>Bacillati</taxon>
        <taxon>Bacillota</taxon>
        <taxon>Clostridia</taxon>
        <taxon>Lachnospirales</taxon>
        <taxon>Lachnospiraceae</taxon>
        <taxon>Faecalicatena</taxon>
    </lineage>
</organism>
<proteinExistence type="inferred from homology"/>
<accession>A0A174KLB5</accession>
<dbReference type="OrthoDB" id="9801725at2"/>
<gene>
    <name evidence="2" type="ORF">ERS852491_04279</name>
</gene>
<dbReference type="RefSeq" id="WP_025657745.1">
    <property type="nucleotide sequence ID" value="NZ_BAAACT010000181.1"/>
</dbReference>
<dbReference type="GeneID" id="93333874"/>
<dbReference type="PIRSF" id="PIRSF004681">
    <property type="entry name" value="UCP004681"/>
    <property type="match status" value="1"/>
</dbReference>
<comment type="similarity">
    <text evidence="1">Belongs to the UPF0047 family.</text>
</comment>
<dbReference type="InterPro" id="IPR035917">
    <property type="entry name" value="YjbQ-like_sf"/>
</dbReference>
<dbReference type="SUPFAM" id="SSF111038">
    <property type="entry name" value="YjbQ-like"/>
    <property type="match status" value="1"/>
</dbReference>
<dbReference type="EMBL" id="CYZU01000057">
    <property type="protein sequence ID" value="CUP10385.1"/>
    <property type="molecule type" value="Genomic_DNA"/>
</dbReference>
<dbReference type="PANTHER" id="PTHR30615">
    <property type="entry name" value="UNCHARACTERIZED PROTEIN YJBQ-RELATED"/>
    <property type="match status" value="1"/>
</dbReference>
<dbReference type="AlphaFoldDB" id="A0A174KLB5"/>
<dbReference type="Gene3D" id="2.60.120.460">
    <property type="entry name" value="YjbQ-like"/>
    <property type="match status" value="1"/>
</dbReference>
<dbReference type="STRING" id="39482.ERS852491_04279"/>
<reference evidence="2 3" key="1">
    <citation type="submission" date="2015-09" db="EMBL/GenBank/DDBJ databases">
        <authorList>
            <consortium name="Pathogen Informatics"/>
        </authorList>
    </citation>
    <scope>NUCLEOTIDE SEQUENCE [LARGE SCALE GENOMIC DNA]</scope>
    <source>
        <strain evidence="2 3">2789STDY5834876</strain>
    </source>
</reference>